<name>A0A1E5UL72_9POAL</name>
<gene>
    <name evidence="1" type="ORF">BAE44_0025365</name>
</gene>
<organism evidence="1 2">
    <name type="scientific">Dichanthelium oligosanthes</name>
    <dbReference type="NCBI Taxonomy" id="888268"/>
    <lineage>
        <taxon>Eukaryota</taxon>
        <taxon>Viridiplantae</taxon>
        <taxon>Streptophyta</taxon>
        <taxon>Embryophyta</taxon>
        <taxon>Tracheophyta</taxon>
        <taxon>Spermatophyta</taxon>
        <taxon>Magnoliopsida</taxon>
        <taxon>Liliopsida</taxon>
        <taxon>Poales</taxon>
        <taxon>Poaceae</taxon>
        <taxon>PACMAD clade</taxon>
        <taxon>Panicoideae</taxon>
        <taxon>Panicodae</taxon>
        <taxon>Paniceae</taxon>
        <taxon>Dichantheliinae</taxon>
        <taxon>Dichanthelium</taxon>
    </lineage>
</organism>
<dbReference type="OrthoDB" id="634778at2759"/>
<keyword evidence="2" id="KW-1185">Reference proteome</keyword>
<sequence>LAWDRSAFLQSQYNDKIKYEELKAAQNQLTRGKNYKRAATELPLLTLTIGNKKCQYKNLMSQPCRRDLSNISLLTSHFLESILSGECTTSKKMTVFLNQSKQVFFYPLLFYDSVVLSESYFRSVFLEIEKGMLEKGLAKLLYIYPTLQRTVEFVKADQHMYQGHGHAHTQQTNTSTLQPFLPSANALLYIGGRM</sequence>
<dbReference type="EMBL" id="LWDX02072801">
    <property type="protein sequence ID" value="OEL13616.1"/>
    <property type="molecule type" value="Genomic_DNA"/>
</dbReference>
<feature type="non-terminal residue" evidence="1">
    <location>
        <position position="1"/>
    </location>
</feature>
<evidence type="ECO:0000313" key="2">
    <source>
        <dbReference type="Proteomes" id="UP000095767"/>
    </source>
</evidence>
<comment type="caution">
    <text evidence="1">The sequence shown here is derived from an EMBL/GenBank/DDBJ whole genome shotgun (WGS) entry which is preliminary data.</text>
</comment>
<reference evidence="1 2" key="1">
    <citation type="submission" date="2016-09" db="EMBL/GenBank/DDBJ databases">
        <title>The draft genome of Dichanthelium oligosanthes: A C3 panicoid grass species.</title>
        <authorList>
            <person name="Studer A.J."/>
            <person name="Schnable J.C."/>
            <person name="Brutnell T.P."/>
        </authorList>
    </citation>
    <scope>NUCLEOTIDE SEQUENCE [LARGE SCALE GENOMIC DNA]</scope>
    <source>
        <strain evidence="2">cv. Kellogg 1175</strain>
        <tissue evidence="1">Leaf</tissue>
    </source>
</reference>
<evidence type="ECO:0000313" key="1">
    <source>
        <dbReference type="EMBL" id="OEL13616.1"/>
    </source>
</evidence>
<accession>A0A1E5UL72</accession>
<dbReference type="Proteomes" id="UP000095767">
    <property type="component" value="Unassembled WGS sequence"/>
</dbReference>
<proteinExistence type="predicted"/>
<dbReference type="AlphaFoldDB" id="A0A1E5UL72"/>
<protein>
    <submittedName>
        <fullName evidence="1">Uncharacterized protein</fullName>
    </submittedName>
</protein>